<keyword evidence="5" id="KW-1185">Reference proteome</keyword>
<protein>
    <submittedName>
        <fullName evidence="4">Capsule synthesis protein, CapA</fullName>
    </submittedName>
</protein>
<dbReference type="InterPro" id="IPR019079">
    <property type="entry name" value="Capsule_synth_CapA"/>
</dbReference>
<evidence type="ECO:0000259" key="3">
    <source>
        <dbReference type="SMART" id="SM00854"/>
    </source>
</evidence>
<dbReference type="PANTHER" id="PTHR33393">
    <property type="entry name" value="POLYGLUTAMINE SYNTHESIS ACCESSORY PROTEIN RV0574C-RELATED"/>
    <property type="match status" value="1"/>
</dbReference>
<dbReference type="SUPFAM" id="SSF56300">
    <property type="entry name" value="Metallo-dependent phosphatases"/>
    <property type="match status" value="1"/>
</dbReference>
<sequence length="383" mass="42394">MRKTTSVVALIALILTGSLIYYYLTQKENQSPSTVVHQPVKDKETITLLATGDILMHNTVIASGDMGESYQFDHLFAPIKSLVSQADYSIINLESALAGPETGYTGYPTFNSPDSLAQSIKEAGFDLVTTANNHILDRGLSGAMRTMDVLNQNGLDTIGTYRSQAEKDAYLIKDIRGIKIGFLAYGYDTNGIPLPQDKPYFYNLIDPDKILEDISTLRPQVDVLVLLLHWGVEYSPYPTAQQEKLAQQFLAQGVDAIIGGHPHVIQPAHIINISGQKKFVIYSMGNCIGNQRGVERNSGVVIKLAYTKDFESGKTILTGYHYTPTYSHTYNQNGRQKFRVIPIPETIAAIRAGSEPYLKTDSIPWLEQIATNCQEQMEVGPLK</sequence>
<evidence type="ECO:0000313" key="5">
    <source>
        <dbReference type="Proteomes" id="UP000045545"/>
    </source>
</evidence>
<proteinExistence type="inferred from homology"/>
<name>A0A0E4C8U7_9FIRM</name>
<reference evidence="4 5" key="1">
    <citation type="submission" date="2015-03" db="EMBL/GenBank/DDBJ databases">
        <authorList>
            <person name="Murphy D."/>
        </authorList>
    </citation>
    <scope>NUCLEOTIDE SEQUENCE [LARGE SCALE GENOMIC DNA]</scope>
    <source>
        <strain evidence="4 5">OL-4</strain>
    </source>
</reference>
<comment type="similarity">
    <text evidence="1">Belongs to the CapA family.</text>
</comment>
<evidence type="ECO:0000256" key="2">
    <source>
        <dbReference type="SAM" id="Phobius"/>
    </source>
</evidence>
<feature type="domain" description="Capsule synthesis protein CapA" evidence="3">
    <location>
        <begin position="47"/>
        <end position="291"/>
    </location>
</feature>
<dbReference type="SMART" id="SM00854">
    <property type="entry name" value="PGA_cap"/>
    <property type="match status" value="1"/>
</dbReference>
<keyword evidence="2" id="KW-1133">Transmembrane helix</keyword>
<dbReference type="PANTHER" id="PTHR33393:SF12">
    <property type="entry name" value="CAPSULE BIOSYNTHESIS PROTEIN CAPA"/>
    <property type="match status" value="1"/>
</dbReference>
<organism evidence="4 5">
    <name type="scientific">Syntrophomonas zehnderi OL-4</name>
    <dbReference type="NCBI Taxonomy" id="690567"/>
    <lineage>
        <taxon>Bacteria</taxon>
        <taxon>Bacillati</taxon>
        <taxon>Bacillota</taxon>
        <taxon>Clostridia</taxon>
        <taxon>Eubacteriales</taxon>
        <taxon>Syntrophomonadaceae</taxon>
        <taxon>Syntrophomonas</taxon>
    </lineage>
</organism>
<evidence type="ECO:0000256" key="1">
    <source>
        <dbReference type="ARBA" id="ARBA00005662"/>
    </source>
</evidence>
<dbReference type="Pfam" id="PF09587">
    <property type="entry name" value="PGA_cap"/>
    <property type="match status" value="1"/>
</dbReference>
<gene>
    <name evidence="4" type="ORF">1644</name>
</gene>
<dbReference type="STRING" id="690567.1644"/>
<feature type="transmembrane region" description="Helical" evidence="2">
    <location>
        <begin position="7"/>
        <end position="24"/>
    </location>
</feature>
<keyword evidence="2" id="KW-0472">Membrane</keyword>
<dbReference type="OrthoDB" id="9810906at2"/>
<dbReference type="EMBL" id="CGIH01000027">
    <property type="protein sequence ID" value="CFX68802.1"/>
    <property type="molecule type" value="Genomic_DNA"/>
</dbReference>
<accession>A0A0E4C8U7</accession>
<dbReference type="AlphaFoldDB" id="A0A0E4C8U7"/>
<dbReference type="InterPro" id="IPR052169">
    <property type="entry name" value="CW_Biosynth-Accessory"/>
</dbReference>
<dbReference type="RefSeq" id="WP_157609515.1">
    <property type="nucleotide sequence ID" value="NZ_CGIH01000027.1"/>
</dbReference>
<dbReference type="CDD" id="cd07381">
    <property type="entry name" value="MPP_CapA"/>
    <property type="match status" value="1"/>
</dbReference>
<dbReference type="Proteomes" id="UP000045545">
    <property type="component" value="Unassembled WGS sequence"/>
</dbReference>
<evidence type="ECO:0000313" key="4">
    <source>
        <dbReference type="EMBL" id="CFX68802.1"/>
    </source>
</evidence>
<keyword evidence="2" id="KW-0812">Transmembrane</keyword>
<dbReference type="Gene3D" id="3.60.21.10">
    <property type="match status" value="1"/>
</dbReference>
<dbReference type="InterPro" id="IPR029052">
    <property type="entry name" value="Metallo-depent_PP-like"/>
</dbReference>